<dbReference type="InterPro" id="IPR018060">
    <property type="entry name" value="HTH_AraC"/>
</dbReference>
<proteinExistence type="predicted"/>
<dbReference type="InterPro" id="IPR003313">
    <property type="entry name" value="AraC-bd"/>
</dbReference>
<keyword evidence="3" id="KW-0804">Transcription</keyword>
<dbReference type="Gene3D" id="1.10.10.60">
    <property type="entry name" value="Homeodomain-like"/>
    <property type="match status" value="2"/>
</dbReference>
<dbReference type="RefSeq" id="WP_171607880.1">
    <property type="nucleotide sequence ID" value="NZ_WHPF01000007.1"/>
</dbReference>
<comment type="caution">
    <text evidence="5">The sequence shown here is derived from an EMBL/GenBank/DDBJ whole genome shotgun (WGS) entry which is preliminary data.</text>
</comment>
<dbReference type="EMBL" id="WHPF01000007">
    <property type="protein sequence ID" value="NNV55936.1"/>
    <property type="molecule type" value="Genomic_DNA"/>
</dbReference>
<dbReference type="GO" id="GO:0003700">
    <property type="term" value="F:DNA-binding transcription factor activity"/>
    <property type="evidence" value="ECO:0007669"/>
    <property type="project" value="InterPro"/>
</dbReference>
<dbReference type="PROSITE" id="PS01124">
    <property type="entry name" value="HTH_ARAC_FAMILY_2"/>
    <property type="match status" value="1"/>
</dbReference>
<dbReference type="Pfam" id="PF02311">
    <property type="entry name" value="AraC_binding"/>
    <property type="match status" value="1"/>
</dbReference>
<name>A0A8J8FHE7_9BACT</name>
<dbReference type="InterPro" id="IPR011051">
    <property type="entry name" value="RmlC_Cupin_sf"/>
</dbReference>
<dbReference type="PANTHER" id="PTHR43280">
    <property type="entry name" value="ARAC-FAMILY TRANSCRIPTIONAL REGULATOR"/>
    <property type="match status" value="1"/>
</dbReference>
<feature type="domain" description="HTH araC/xylS-type" evidence="4">
    <location>
        <begin position="180"/>
        <end position="278"/>
    </location>
</feature>
<dbReference type="InterPro" id="IPR014710">
    <property type="entry name" value="RmlC-like_jellyroll"/>
</dbReference>
<evidence type="ECO:0000256" key="3">
    <source>
        <dbReference type="ARBA" id="ARBA00023163"/>
    </source>
</evidence>
<organism evidence="5 6">
    <name type="scientific">Limnovirga soli</name>
    <dbReference type="NCBI Taxonomy" id="2656915"/>
    <lineage>
        <taxon>Bacteria</taxon>
        <taxon>Pseudomonadati</taxon>
        <taxon>Bacteroidota</taxon>
        <taxon>Chitinophagia</taxon>
        <taxon>Chitinophagales</taxon>
        <taxon>Chitinophagaceae</taxon>
        <taxon>Limnovirga</taxon>
    </lineage>
</organism>
<dbReference type="SUPFAM" id="SSF51182">
    <property type="entry name" value="RmlC-like cupins"/>
    <property type="match status" value="1"/>
</dbReference>
<evidence type="ECO:0000259" key="4">
    <source>
        <dbReference type="PROSITE" id="PS01124"/>
    </source>
</evidence>
<gene>
    <name evidence="5" type="ORF">GD597_10735</name>
</gene>
<dbReference type="InterPro" id="IPR009057">
    <property type="entry name" value="Homeodomain-like_sf"/>
</dbReference>
<accession>A0A8J8FHE7</accession>
<reference evidence="5" key="1">
    <citation type="submission" date="2019-10" db="EMBL/GenBank/DDBJ databases">
        <title>Draft genome sequence of Panacibacter sp. KCS-6.</title>
        <authorList>
            <person name="Yim K.J."/>
        </authorList>
    </citation>
    <scope>NUCLEOTIDE SEQUENCE</scope>
    <source>
        <strain evidence="5">KCS-6</strain>
    </source>
</reference>
<evidence type="ECO:0000313" key="6">
    <source>
        <dbReference type="Proteomes" id="UP000598971"/>
    </source>
</evidence>
<keyword evidence="1" id="KW-0805">Transcription regulation</keyword>
<dbReference type="GO" id="GO:0043565">
    <property type="term" value="F:sequence-specific DNA binding"/>
    <property type="evidence" value="ECO:0007669"/>
    <property type="project" value="InterPro"/>
</dbReference>
<evidence type="ECO:0000313" key="5">
    <source>
        <dbReference type="EMBL" id="NNV55936.1"/>
    </source>
</evidence>
<dbReference type="Pfam" id="PF12833">
    <property type="entry name" value="HTH_18"/>
    <property type="match status" value="1"/>
</dbReference>
<dbReference type="PANTHER" id="PTHR43280:SF27">
    <property type="entry name" value="TRANSCRIPTIONAL REGULATOR MTLR"/>
    <property type="match status" value="1"/>
</dbReference>
<dbReference type="Proteomes" id="UP000598971">
    <property type="component" value="Unassembled WGS sequence"/>
</dbReference>
<sequence length="286" mass="33168">MKPIIEKLTLTENTSFVARTYRTPQFEVPWHQHIEYELILFTEGEGTSFVGNYVGEFSTGDIYFLGSNLPHTFQKATKELITSAVVVQFRDDFWGQHLLGLPESREIKALLDIACQGLKIKGDCRIQLAPFIEELEFAEGFERIILLMECLQLIVKTKEFDTVSTQEVKEFNTKNKERIDRIYQYTITRFQEPVTLNEVAAHARMSVPAFCSYFKKSTKKTYIDFLNEVRIGYACKQLIDTQKSIEAICYESGFNTLANFNKQFLKVKKTTPSRYRKYFIKNATGM</sequence>
<keyword evidence="6" id="KW-1185">Reference proteome</keyword>
<dbReference type="AlphaFoldDB" id="A0A8J8FHE7"/>
<dbReference type="InterPro" id="IPR018062">
    <property type="entry name" value="HTH_AraC-typ_CS"/>
</dbReference>
<evidence type="ECO:0000256" key="2">
    <source>
        <dbReference type="ARBA" id="ARBA00023125"/>
    </source>
</evidence>
<dbReference type="Gene3D" id="2.60.120.10">
    <property type="entry name" value="Jelly Rolls"/>
    <property type="match status" value="1"/>
</dbReference>
<protein>
    <submittedName>
        <fullName evidence="5">Helix-turn-helix domain-containing protein</fullName>
    </submittedName>
</protein>
<dbReference type="SUPFAM" id="SSF46689">
    <property type="entry name" value="Homeodomain-like"/>
    <property type="match status" value="2"/>
</dbReference>
<keyword evidence="2" id="KW-0238">DNA-binding</keyword>
<evidence type="ECO:0000256" key="1">
    <source>
        <dbReference type="ARBA" id="ARBA00023015"/>
    </source>
</evidence>
<dbReference type="SMART" id="SM00342">
    <property type="entry name" value="HTH_ARAC"/>
    <property type="match status" value="1"/>
</dbReference>
<dbReference type="PROSITE" id="PS00041">
    <property type="entry name" value="HTH_ARAC_FAMILY_1"/>
    <property type="match status" value="1"/>
</dbReference>